<name>A0A5C1YKN5_9PROT</name>
<evidence type="ECO:0000313" key="2">
    <source>
        <dbReference type="EMBL" id="QEO16834.1"/>
    </source>
</evidence>
<feature type="signal peptide" evidence="1">
    <location>
        <begin position="1"/>
        <end position="22"/>
    </location>
</feature>
<keyword evidence="3" id="KW-1185">Reference proteome</keyword>
<proteinExistence type="predicted"/>
<feature type="chain" id="PRO_5022797544" evidence="1">
    <location>
        <begin position="23"/>
        <end position="243"/>
    </location>
</feature>
<dbReference type="RefSeq" id="WP_149278514.1">
    <property type="nucleotide sequence ID" value="NZ_CP043506.1"/>
</dbReference>
<organism evidence="2 3">
    <name type="scientific">Acetobacter vaccinii</name>
    <dbReference type="NCBI Taxonomy" id="2592655"/>
    <lineage>
        <taxon>Bacteria</taxon>
        <taxon>Pseudomonadati</taxon>
        <taxon>Pseudomonadota</taxon>
        <taxon>Alphaproteobacteria</taxon>
        <taxon>Acetobacterales</taxon>
        <taxon>Acetobacteraceae</taxon>
        <taxon>Acetobacter</taxon>
    </lineage>
</organism>
<dbReference type="PROSITE" id="PS51257">
    <property type="entry name" value="PROKAR_LIPOPROTEIN"/>
    <property type="match status" value="1"/>
</dbReference>
<sequence length="243" mass="25925">MFKKVSILLSVASACVAIPASAHVLYLAQRVSQPTLVIGFSSSDEAYDAQKIKDVKAFSITGEAVPVVVTRSADHAVLAPASDAAVIVSTADYGFYARKQGAKWQKGKRSTLPGTDEGLHALKYNVAIEKPGASLTSHGLGLGLEIVPLEDPLTKKRGDHLAVRVLLQGKPLAGARIIENFLGNDSVLSAPTNAEGKTDITLQNDKLNVLALEYDQPVTNDKDINFNRYATSLSFSLVHNEAD</sequence>
<dbReference type="OrthoDB" id="5368503at2"/>
<dbReference type="KEGG" id="acek:FLP30_02900"/>
<evidence type="ECO:0000313" key="3">
    <source>
        <dbReference type="Proteomes" id="UP000324536"/>
    </source>
</evidence>
<evidence type="ECO:0000256" key="1">
    <source>
        <dbReference type="SAM" id="SignalP"/>
    </source>
</evidence>
<gene>
    <name evidence="2" type="ORF">FLP30_02900</name>
</gene>
<reference evidence="2 3" key="1">
    <citation type="submission" date="2019-09" db="EMBL/GenBank/DDBJ databases">
        <title>Genome sequencing of strain KACC 21233.</title>
        <authorList>
            <person name="Heo J."/>
            <person name="Kim S.-J."/>
            <person name="Kim J.-S."/>
            <person name="Hong S.-B."/>
            <person name="Kwon S.-W."/>
        </authorList>
    </citation>
    <scope>NUCLEOTIDE SEQUENCE [LARGE SCALE GENOMIC DNA]</scope>
    <source>
        <strain evidence="2 3">KACC 21233</strain>
    </source>
</reference>
<protein>
    <submittedName>
        <fullName evidence="2">DUF4198 domain-containing protein</fullName>
    </submittedName>
</protein>
<dbReference type="InterPro" id="IPR019613">
    <property type="entry name" value="DUF4198"/>
</dbReference>
<dbReference type="AlphaFoldDB" id="A0A5C1YKN5"/>
<accession>A0A5C1YKN5</accession>
<dbReference type="Proteomes" id="UP000324536">
    <property type="component" value="Chromosome"/>
</dbReference>
<dbReference type="EMBL" id="CP043506">
    <property type="protein sequence ID" value="QEO16834.1"/>
    <property type="molecule type" value="Genomic_DNA"/>
</dbReference>
<dbReference type="Pfam" id="PF10670">
    <property type="entry name" value="DUF4198"/>
    <property type="match status" value="1"/>
</dbReference>
<keyword evidence="1" id="KW-0732">Signal</keyword>